<dbReference type="Gene3D" id="3.40.50.300">
    <property type="entry name" value="P-loop containing nucleotide triphosphate hydrolases"/>
    <property type="match status" value="1"/>
</dbReference>
<evidence type="ECO:0000256" key="8">
    <source>
        <dbReference type="RuleBase" id="RU003825"/>
    </source>
</evidence>
<evidence type="ECO:0000256" key="4">
    <source>
        <dbReference type="ARBA" id="ARBA00022741"/>
    </source>
</evidence>
<dbReference type="NCBIfam" id="TIGR00235">
    <property type="entry name" value="udk"/>
    <property type="match status" value="1"/>
</dbReference>
<dbReference type="EMBL" id="CP111024">
    <property type="protein sequence ID" value="WAR23205.1"/>
    <property type="molecule type" value="Genomic_DNA"/>
</dbReference>
<dbReference type="PANTHER" id="PTHR10285">
    <property type="entry name" value="URIDINE KINASE"/>
    <property type="match status" value="1"/>
</dbReference>
<organism evidence="12 13">
    <name type="scientific">Mya arenaria</name>
    <name type="common">Soft-shell clam</name>
    <dbReference type="NCBI Taxonomy" id="6604"/>
    <lineage>
        <taxon>Eukaryota</taxon>
        <taxon>Metazoa</taxon>
        <taxon>Spiralia</taxon>
        <taxon>Lophotrochozoa</taxon>
        <taxon>Mollusca</taxon>
        <taxon>Bivalvia</taxon>
        <taxon>Autobranchia</taxon>
        <taxon>Heteroconchia</taxon>
        <taxon>Euheterodonta</taxon>
        <taxon>Imparidentia</taxon>
        <taxon>Neoheterodontei</taxon>
        <taxon>Myida</taxon>
        <taxon>Myoidea</taxon>
        <taxon>Myidae</taxon>
        <taxon>Mya</taxon>
    </lineage>
</organism>
<evidence type="ECO:0000256" key="7">
    <source>
        <dbReference type="ARBA" id="ARBA00048909"/>
    </source>
</evidence>
<dbReference type="Proteomes" id="UP001164746">
    <property type="component" value="Chromosome 13"/>
</dbReference>
<comment type="pathway">
    <text evidence="1 8">Pyrimidine metabolism; UMP biosynthesis via salvage pathway; UMP from uridine: step 1/1.</text>
</comment>
<comment type="similarity">
    <text evidence="2 8">Belongs to the uridine kinase family.</text>
</comment>
<accession>A0ABY7FMC1</accession>
<protein>
    <recommendedName>
        <fullName evidence="8">Uridine kinase</fullName>
        <ecNumber evidence="8">2.7.1.48</ecNumber>
    </recommendedName>
</protein>
<keyword evidence="8" id="KW-0067">ATP-binding</keyword>
<evidence type="ECO:0000256" key="3">
    <source>
        <dbReference type="ARBA" id="ARBA00022679"/>
    </source>
</evidence>
<dbReference type="Gene3D" id="3.40.50.2020">
    <property type="match status" value="1"/>
</dbReference>
<feature type="domain" description="Phosphoribosyltransferase" evidence="11">
    <location>
        <begin position="310"/>
        <end position="492"/>
    </location>
</feature>
<dbReference type="PRINTS" id="PR00988">
    <property type="entry name" value="URIDINKINASE"/>
</dbReference>
<dbReference type="Pfam" id="PF00485">
    <property type="entry name" value="PRK"/>
    <property type="match status" value="1"/>
</dbReference>
<dbReference type="CDD" id="cd02023">
    <property type="entry name" value="UMPK"/>
    <property type="match status" value="1"/>
</dbReference>
<comment type="catalytic activity">
    <reaction evidence="6 8">
        <text>cytidine + ATP = CMP + ADP + H(+)</text>
        <dbReference type="Rhea" id="RHEA:24674"/>
        <dbReference type="ChEBI" id="CHEBI:15378"/>
        <dbReference type="ChEBI" id="CHEBI:17562"/>
        <dbReference type="ChEBI" id="CHEBI:30616"/>
        <dbReference type="ChEBI" id="CHEBI:60377"/>
        <dbReference type="ChEBI" id="CHEBI:456216"/>
        <dbReference type="EC" id="2.7.1.48"/>
    </reaction>
</comment>
<evidence type="ECO:0000256" key="6">
    <source>
        <dbReference type="ARBA" id="ARBA00047436"/>
    </source>
</evidence>
<proteinExistence type="inferred from homology"/>
<dbReference type="InterPro" id="IPR006083">
    <property type="entry name" value="PRK/URK"/>
</dbReference>
<dbReference type="SUPFAM" id="SSF52540">
    <property type="entry name" value="P-loop containing nucleoside triphosphate hydrolases"/>
    <property type="match status" value="1"/>
</dbReference>
<comment type="pathway">
    <text evidence="8">Pyrimidine metabolism; CTP biosynthesis via salvage pathway; CTP from cytidine: step 1/3.</text>
</comment>
<reference evidence="12" key="1">
    <citation type="submission" date="2022-11" db="EMBL/GenBank/DDBJ databases">
        <title>Centuries of genome instability and evolution in soft-shell clam transmissible cancer (bioRxiv).</title>
        <authorList>
            <person name="Hart S.F.M."/>
            <person name="Yonemitsu M.A."/>
            <person name="Giersch R.M."/>
            <person name="Beal B.F."/>
            <person name="Arriagada G."/>
            <person name="Davis B.W."/>
            <person name="Ostrander E.A."/>
            <person name="Goff S.P."/>
            <person name="Metzger M.J."/>
        </authorList>
    </citation>
    <scope>NUCLEOTIDE SEQUENCE</scope>
    <source>
        <strain evidence="12">MELC-2E11</strain>
        <tissue evidence="12">Siphon/mantle</tissue>
    </source>
</reference>
<feature type="compositionally biased region" description="Basic and acidic residues" evidence="9">
    <location>
        <begin position="21"/>
        <end position="34"/>
    </location>
</feature>
<evidence type="ECO:0000256" key="9">
    <source>
        <dbReference type="SAM" id="MobiDB-lite"/>
    </source>
</evidence>
<dbReference type="NCBIfam" id="NF004018">
    <property type="entry name" value="PRK05480.1"/>
    <property type="match status" value="1"/>
</dbReference>
<dbReference type="InterPro" id="IPR027417">
    <property type="entry name" value="P-loop_NTPase"/>
</dbReference>
<keyword evidence="3 8" id="KW-0808">Transferase</keyword>
<evidence type="ECO:0000259" key="10">
    <source>
        <dbReference type="Pfam" id="PF00485"/>
    </source>
</evidence>
<keyword evidence="13" id="KW-1185">Reference proteome</keyword>
<feature type="compositionally biased region" description="Low complexity" evidence="9">
    <location>
        <begin position="35"/>
        <end position="47"/>
    </location>
</feature>
<dbReference type="CDD" id="cd06223">
    <property type="entry name" value="PRTases_typeI"/>
    <property type="match status" value="1"/>
</dbReference>
<dbReference type="EC" id="2.7.1.48" evidence="8"/>
<dbReference type="SUPFAM" id="SSF53271">
    <property type="entry name" value="PRTase-like"/>
    <property type="match status" value="1"/>
</dbReference>
<feature type="domain" description="Phosphoribulokinase/uridine kinase" evidence="10">
    <location>
        <begin position="99"/>
        <end position="286"/>
    </location>
</feature>
<evidence type="ECO:0000259" key="11">
    <source>
        <dbReference type="Pfam" id="PF14681"/>
    </source>
</evidence>
<comment type="catalytic activity">
    <reaction evidence="7 8">
        <text>uridine + ATP = UMP + ADP + H(+)</text>
        <dbReference type="Rhea" id="RHEA:16825"/>
        <dbReference type="ChEBI" id="CHEBI:15378"/>
        <dbReference type="ChEBI" id="CHEBI:16704"/>
        <dbReference type="ChEBI" id="CHEBI:30616"/>
        <dbReference type="ChEBI" id="CHEBI:57865"/>
        <dbReference type="ChEBI" id="CHEBI:456216"/>
        <dbReference type="EC" id="2.7.1.48"/>
    </reaction>
</comment>
<dbReference type="Pfam" id="PF14681">
    <property type="entry name" value="UPRTase"/>
    <property type="match status" value="1"/>
</dbReference>
<evidence type="ECO:0000313" key="13">
    <source>
        <dbReference type="Proteomes" id="UP001164746"/>
    </source>
</evidence>
<keyword evidence="4 8" id="KW-0547">Nucleotide-binding</keyword>
<gene>
    <name evidence="12" type="ORF">MAR_036874</name>
</gene>
<evidence type="ECO:0000256" key="5">
    <source>
        <dbReference type="ARBA" id="ARBA00022777"/>
    </source>
</evidence>
<name>A0ABY7FMC1_MYAAR</name>
<dbReference type="InterPro" id="IPR000764">
    <property type="entry name" value="Uridine_kinase-like"/>
</dbReference>
<evidence type="ECO:0000256" key="2">
    <source>
        <dbReference type="ARBA" id="ARBA00005408"/>
    </source>
</evidence>
<keyword evidence="5 8" id="KW-0418">Kinase</keyword>
<feature type="region of interest" description="Disordered" evidence="9">
    <location>
        <begin position="1"/>
        <end position="47"/>
    </location>
</feature>
<evidence type="ECO:0000256" key="1">
    <source>
        <dbReference type="ARBA" id="ARBA00004690"/>
    </source>
</evidence>
<sequence length="505" mass="55896">MSEFKFDRASSASSEGDSGSGEDHGDGEPLEIKSPKPSSKFPQSPSKLTAAKKKGRAAVAAGGAQKTQTRVHQSGIRVLYTAGRPPWYNTHGELKEAFVIGLCGGSASGKTTVAKRIIEALDVPWVSLLSMDSFYKVLGEKEHEAANRNEYNFDHPDAFDFELLAKTLRRLKFGKKVDVPVYNFVSHSRESQCKTIYGANVVIFEGIMTFVNKDLLQLMDMKIFVDTDSDIRLARRMKRDITERGRELEGVLKQYNTFVKPAMEHYIAPTMSCADIIVPRGGENTVAIDLIRGFCLRQSLANSGNNGHSHPSSLHRLMRLLFEYAMNLLPHKKVTIDTVQGIPYKGSRLDIKKIVGVSILRAGETMEQALCEVYQNITIGKILIQTNLDTGEPELHYLRLPRDIKESHVMLMDATVATGAAAMMAIRVLLDHDVPEENIILLSMLMGDSGVHSIAYAFPKVKLVTTAVDSEVNDKFHIMPGIGNFGDRYFGTDFSADRVEPPQAS</sequence>
<dbReference type="InterPro" id="IPR000836">
    <property type="entry name" value="PRTase_dom"/>
</dbReference>
<evidence type="ECO:0000313" key="12">
    <source>
        <dbReference type="EMBL" id="WAR23205.1"/>
    </source>
</evidence>
<dbReference type="InterPro" id="IPR029057">
    <property type="entry name" value="PRTase-like"/>
</dbReference>